<sequence length="111" mass="12977">MEAMNNVTQEDLERVMKCEPLFVIGKEELSFVDLRHTMEDRDIAELFLAVTVDTWKDADHAYNAIIAGEEDKAYKHREWATQRVAAANRSYHFWCDMVKKVKAELKKAKRS</sequence>
<evidence type="ECO:0000313" key="1">
    <source>
        <dbReference type="EMBL" id="QHS91161.1"/>
    </source>
</evidence>
<protein>
    <submittedName>
        <fullName evidence="1">Uncharacterized protein</fullName>
    </submittedName>
</protein>
<accession>A0A6C0BHF9</accession>
<dbReference type="AlphaFoldDB" id="A0A6C0BHF9"/>
<dbReference type="EMBL" id="MN739155">
    <property type="protein sequence ID" value="QHS91161.1"/>
    <property type="molecule type" value="Genomic_DNA"/>
</dbReference>
<organism evidence="1">
    <name type="scientific">viral metagenome</name>
    <dbReference type="NCBI Taxonomy" id="1070528"/>
    <lineage>
        <taxon>unclassified sequences</taxon>
        <taxon>metagenomes</taxon>
        <taxon>organismal metagenomes</taxon>
    </lineage>
</organism>
<name>A0A6C0BHF9_9ZZZZ</name>
<reference evidence="1" key="1">
    <citation type="journal article" date="2020" name="Nature">
        <title>Giant virus diversity and host interactions through global metagenomics.</title>
        <authorList>
            <person name="Schulz F."/>
            <person name="Roux S."/>
            <person name="Paez-Espino D."/>
            <person name="Jungbluth S."/>
            <person name="Walsh D.A."/>
            <person name="Denef V.J."/>
            <person name="McMahon K.D."/>
            <person name="Konstantinidis K.T."/>
            <person name="Eloe-Fadrosh E.A."/>
            <person name="Kyrpides N.C."/>
            <person name="Woyke T."/>
        </authorList>
    </citation>
    <scope>NUCLEOTIDE SEQUENCE</scope>
    <source>
        <strain evidence="1">GVMAG-M-3300013004-44</strain>
    </source>
</reference>
<proteinExistence type="predicted"/>